<feature type="chain" id="PRO_5039481372" description="Lipoprotein" evidence="1">
    <location>
        <begin position="24"/>
        <end position="617"/>
    </location>
</feature>
<reference evidence="2" key="2">
    <citation type="journal article" date="2021" name="PeerJ">
        <title>Extensive microbial diversity within the chicken gut microbiome revealed by metagenomics and culture.</title>
        <authorList>
            <person name="Gilroy R."/>
            <person name="Ravi A."/>
            <person name="Getino M."/>
            <person name="Pursley I."/>
            <person name="Horton D.L."/>
            <person name="Alikhan N.F."/>
            <person name="Baker D."/>
            <person name="Gharbi K."/>
            <person name="Hall N."/>
            <person name="Watson M."/>
            <person name="Adriaenssens E.M."/>
            <person name="Foster-Nyarko E."/>
            <person name="Jarju S."/>
            <person name="Secka A."/>
            <person name="Antonio M."/>
            <person name="Oren A."/>
            <person name="Chaudhuri R.R."/>
            <person name="La Ragione R."/>
            <person name="Hildebrand F."/>
            <person name="Pallen M.J."/>
        </authorList>
    </citation>
    <scope>NUCLEOTIDE SEQUENCE</scope>
    <source>
        <strain evidence="2">14508</strain>
    </source>
</reference>
<comment type="caution">
    <text evidence="2">The sequence shown here is derived from an EMBL/GenBank/DDBJ whole genome shotgun (WGS) entry which is preliminary data.</text>
</comment>
<evidence type="ECO:0000256" key="1">
    <source>
        <dbReference type="SAM" id="SignalP"/>
    </source>
</evidence>
<dbReference type="Proteomes" id="UP000886893">
    <property type="component" value="Unassembled WGS sequence"/>
</dbReference>
<reference evidence="2" key="1">
    <citation type="submission" date="2020-10" db="EMBL/GenBank/DDBJ databases">
        <authorList>
            <person name="Gilroy R."/>
        </authorList>
    </citation>
    <scope>NUCLEOTIDE SEQUENCE</scope>
    <source>
        <strain evidence="2">14508</strain>
    </source>
</reference>
<protein>
    <recommendedName>
        <fullName evidence="4">Lipoprotein</fullName>
    </recommendedName>
</protein>
<dbReference type="EMBL" id="DVKI01000065">
    <property type="protein sequence ID" value="HIT17153.1"/>
    <property type="molecule type" value="Genomic_DNA"/>
</dbReference>
<proteinExistence type="predicted"/>
<evidence type="ECO:0000313" key="3">
    <source>
        <dbReference type="Proteomes" id="UP000886893"/>
    </source>
</evidence>
<evidence type="ECO:0008006" key="4">
    <source>
        <dbReference type="Google" id="ProtNLM"/>
    </source>
</evidence>
<gene>
    <name evidence="2" type="ORF">IAD04_02075</name>
</gene>
<accession>A0A9D1KA14</accession>
<feature type="signal peptide" evidence="1">
    <location>
        <begin position="1"/>
        <end position="23"/>
    </location>
</feature>
<organism evidence="2 3">
    <name type="scientific">Candidatus Caccosoma faecigallinarum</name>
    <dbReference type="NCBI Taxonomy" id="2840720"/>
    <lineage>
        <taxon>Bacteria</taxon>
        <taxon>Bacillati</taxon>
        <taxon>Bacillota</taxon>
        <taxon>Bacillota incertae sedis</taxon>
        <taxon>Candidatus Caccosoma</taxon>
    </lineage>
</organism>
<keyword evidence="1" id="KW-0732">Signal</keyword>
<dbReference type="AlphaFoldDB" id="A0A9D1KA14"/>
<dbReference type="PROSITE" id="PS51257">
    <property type="entry name" value="PROKAR_LIPOPROTEIN"/>
    <property type="match status" value="1"/>
</dbReference>
<evidence type="ECO:0000313" key="2">
    <source>
        <dbReference type="EMBL" id="HIT17153.1"/>
    </source>
</evidence>
<name>A0A9D1KA14_9FIRM</name>
<sequence length="617" mass="70769">MKKKSTWRLFFTFLMLSILTACNQTNASSASLSQISNSNGSSSTPMIEQPDIIQDWKETDKQLMLEILNEVIPVAPLTSNYVCLEDEDEYGPYLYIYDEASADISEDYIDILTNEGYLYDSYSDGYYFYYKEVSDSSLLILQFGFYLGDSEYPQSMDLFAWLEVNPSSLETISDWEQELKDMMQEVLSIQLPVAPITNQYDYMNYEDEVGDDIVYIYDLYVDDICEAYGTILQQNGYILEEGTTEDGYFIYSFTNQDTQIYVQIDYLYGFEIFAWKNQSFAGTLTSWPTQEIQEALQGLNLTIPAYTDAELYQFELYDASSYSLMISVCQVNQEAVSTYKQILQDAQWTIIQESEEGNEALDPSLQYVLEYWYDETSQTLYIYFDTYGSVPVLAWPEQQLNQFLQLDNVVIPIYESSSYLIENQVQSFIIYAAASTIESENTYLQTLTQNQWTIDSSQYDTIGHIAIDATNQVQITFYFSNGYLIITIEKIVEVQETLTILPTDFSSQSYAANEGEKTIQNLSFSCHNIMNQQNKIQIRRDDSYFYNNDVLNLVTLQLENLSGSPTVYGCLEAGDYANGTIISPDENGIYHLNNYKYFCIIGGTSVTTMSAMIIELA</sequence>